<evidence type="ECO:0008006" key="3">
    <source>
        <dbReference type="Google" id="ProtNLM"/>
    </source>
</evidence>
<dbReference type="RefSeq" id="WP_198881910.1">
    <property type="nucleotide sequence ID" value="NZ_JAEKJA010000007.1"/>
</dbReference>
<dbReference type="AlphaFoldDB" id="A0A934MD67"/>
<dbReference type="InterPro" id="IPR042262">
    <property type="entry name" value="CN_hydtase_beta_C"/>
</dbReference>
<keyword evidence="2" id="KW-1185">Reference proteome</keyword>
<dbReference type="Gene3D" id="1.10.472.20">
    <property type="entry name" value="Nitrile hydratase, beta subunit"/>
    <property type="match status" value="1"/>
</dbReference>
<gene>
    <name evidence="1" type="ORF">JCR33_10010</name>
</gene>
<dbReference type="EMBL" id="JAEKJA010000007">
    <property type="protein sequence ID" value="MBJ3776022.1"/>
    <property type="molecule type" value="Genomic_DNA"/>
</dbReference>
<dbReference type="Proteomes" id="UP000609531">
    <property type="component" value="Unassembled WGS sequence"/>
</dbReference>
<evidence type="ECO:0000313" key="2">
    <source>
        <dbReference type="Proteomes" id="UP000609531"/>
    </source>
</evidence>
<dbReference type="InterPro" id="IPR008990">
    <property type="entry name" value="Elect_transpt_acc-like_dom_sf"/>
</dbReference>
<dbReference type="SUPFAM" id="SSF50090">
    <property type="entry name" value="Electron transport accessory proteins"/>
    <property type="match status" value="1"/>
</dbReference>
<protein>
    <recommendedName>
        <fullName evidence="3">Nitrile hydratase accessory protein</fullName>
    </recommendedName>
</protein>
<sequence length="123" mass="12890">MSAAPSPPAAMADDLADIARATGEDPTFAAPWEATAFALKAVLVERGVIDASAFAAIFGEELRRDHRAQDDGTAYFVAFVAALERASAGLVSAEALRAEQADWRAAAEATPHGEPITLARIRP</sequence>
<evidence type="ECO:0000313" key="1">
    <source>
        <dbReference type="EMBL" id="MBJ3776022.1"/>
    </source>
</evidence>
<proteinExistence type="predicted"/>
<accession>A0A934MD67</accession>
<organism evidence="1 2">
    <name type="scientific">Acuticoccus mangrovi</name>
    <dbReference type="NCBI Taxonomy" id="2796142"/>
    <lineage>
        <taxon>Bacteria</taxon>
        <taxon>Pseudomonadati</taxon>
        <taxon>Pseudomonadota</taxon>
        <taxon>Alphaproteobacteria</taxon>
        <taxon>Hyphomicrobiales</taxon>
        <taxon>Amorphaceae</taxon>
        <taxon>Acuticoccus</taxon>
    </lineage>
</organism>
<name>A0A934MD67_9HYPH</name>
<comment type="caution">
    <text evidence="1">The sequence shown here is derived from an EMBL/GenBank/DDBJ whole genome shotgun (WGS) entry which is preliminary data.</text>
</comment>
<reference evidence="1" key="1">
    <citation type="submission" date="2020-12" db="EMBL/GenBank/DDBJ databases">
        <title>Bacterial taxonomy.</title>
        <authorList>
            <person name="Pan X."/>
        </authorList>
    </citation>
    <scope>NUCLEOTIDE SEQUENCE</scope>
    <source>
        <strain evidence="1">B2012</strain>
    </source>
</reference>